<feature type="coiled-coil region" evidence="3">
    <location>
        <begin position="322"/>
        <end position="349"/>
    </location>
</feature>
<sequence length="518" mass="59717">MKDADANTSQLNVLQQKLYSARQALDEMSEDQNEKLQLLLQFIAQLSLACKGQNVELDNKLAKLRHKLTRFNQIDDAVPDLNDINAILKLQYSRVTQQLDESRGSLTNIINHLQQVESIPTKLKKEISFFKKELTKPFHTYWDYIPSVNKIVQFYDEVLAEKVLQGDQFKVLPRHRKSAQELSQMLSEIEFRKEQRDLISTIKKSLIEDFELDTLLNAYQVVLGLLLDNIAKEKTASQAFLFVLNDTLTNVRDVVTDSYTHTIKSFQVSKQLNREMNNQVDNVSESIAEINDINQLKTQVSVQLSALRSALNLKEALEAKEQIKLKASVEALRVELNDLSKETETFKKRLFEQQKLNRLDALTQLPNRSALEERMEIEYRNYQRTKHPLWVAVADIDYFKSVNDSYGHSTGDKTLQVIAMALKNSLRDTEFVARFGGEEFVLLLPNVEDDDIKPLLNRVREKVKNIPFKFKDQKITITVSIGAARIVENELISETFERADAALYKAKHESRDRVIIDL</sequence>
<dbReference type="EC" id="2.7.7.65" evidence="1"/>
<name>A0ABZ0JVC7_9GAMM</name>
<dbReference type="InterPro" id="IPR048516">
    <property type="entry name" value="DGCcoil"/>
</dbReference>
<evidence type="ECO:0000313" key="5">
    <source>
        <dbReference type="EMBL" id="WOT04264.1"/>
    </source>
</evidence>
<gene>
    <name evidence="5" type="ORF">RGE70_13105</name>
</gene>
<keyword evidence="5" id="KW-0548">Nucleotidyltransferase</keyword>
<keyword evidence="6" id="KW-1185">Reference proteome</keyword>
<organism evidence="5 6">
    <name type="scientific">Shewanella youngdeokensis</name>
    <dbReference type="NCBI Taxonomy" id="2999068"/>
    <lineage>
        <taxon>Bacteria</taxon>
        <taxon>Pseudomonadati</taxon>
        <taxon>Pseudomonadota</taxon>
        <taxon>Gammaproteobacteria</taxon>
        <taxon>Alteromonadales</taxon>
        <taxon>Shewanellaceae</taxon>
        <taxon>Shewanella</taxon>
    </lineage>
</organism>
<dbReference type="NCBIfam" id="TIGR00254">
    <property type="entry name" value="GGDEF"/>
    <property type="match status" value="1"/>
</dbReference>
<protein>
    <recommendedName>
        <fullName evidence="1">diguanylate cyclase</fullName>
        <ecNumber evidence="1">2.7.7.65</ecNumber>
    </recommendedName>
</protein>
<dbReference type="SMART" id="SM00267">
    <property type="entry name" value="GGDEF"/>
    <property type="match status" value="1"/>
</dbReference>
<dbReference type="EMBL" id="CP136522">
    <property type="protein sequence ID" value="WOT04264.1"/>
    <property type="molecule type" value="Genomic_DNA"/>
</dbReference>
<dbReference type="PANTHER" id="PTHR45138">
    <property type="entry name" value="REGULATORY COMPONENTS OF SENSORY TRANSDUCTION SYSTEM"/>
    <property type="match status" value="1"/>
</dbReference>
<dbReference type="PROSITE" id="PS50887">
    <property type="entry name" value="GGDEF"/>
    <property type="match status" value="1"/>
</dbReference>
<dbReference type="Gene3D" id="3.30.70.270">
    <property type="match status" value="1"/>
</dbReference>
<proteinExistence type="predicted"/>
<evidence type="ECO:0000256" key="2">
    <source>
        <dbReference type="ARBA" id="ARBA00034247"/>
    </source>
</evidence>
<feature type="domain" description="GGDEF" evidence="4">
    <location>
        <begin position="387"/>
        <end position="518"/>
    </location>
</feature>
<keyword evidence="5" id="KW-0808">Transferase</keyword>
<keyword evidence="3" id="KW-0175">Coiled coil</keyword>
<dbReference type="Pfam" id="PF20975">
    <property type="entry name" value="DGCcoil"/>
    <property type="match status" value="1"/>
</dbReference>
<dbReference type="Proteomes" id="UP001529491">
    <property type="component" value="Chromosome"/>
</dbReference>
<dbReference type="InterPro" id="IPR043128">
    <property type="entry name" value="Rev_trsase/Diguanyl_cyclase"/>
</dbReference>
<dbReference type="Pfam" id="PF00990">
    <property type="entry name" value="GGDEF"/>
    <property type="match status" value="1"/>
</dbReference>
<evidence type="ECO:0000256" key="3">
    <source>
        <dbReference type="SAM" id="Coils"/>
    </source>
</evidence>
<reference evidence="5 6" key="1">
    <citation type="submission" date="2023-10" db="EMBL/GenBank/DDBJ databases">
        <title>Complete genome sequence of Shewanella sp. DAU334.</title>
        <authorList>
            <person name="Lee Y.-S."/>
            <person name="Jeong H.-R."/>
            <person name="Hwang E.-J."/>
            <person name="Choi Y.-L."/>
            <person name="Kim G.-D."/>
        </authorList>
    </citation>
    <scope>NUCLEOTIDE SEQUENCE [LARGE SCALE GENOMIC DNA]</scope>
    <source>
        <strain evidence="5 6">DAU334</strain>
    </source>
</reference>
<dbReference type="PANTHER" id="PTHR45138:SF9">
    <property type="entry name" value="DIGUANYLATE CYCLASE DGCM-RELATED"/>
    <property type="match status" value="1"/>
</dbReference>
<dbReference type="GO" id="GO:0052621">
    <property type="term" value="F:diguanylate cyclase activity"/>
    <property type="evidence" value="ECO:0007669"/>
    <property type="project" value="UniProtKB-EC"/>
</dbReference>
<dbReference type="RefSeq" id="WP_310471892.1">
    <property type="nucleotide sequence ID" value="NZ_CP136522.1"/>
</dbReference>
<dbReference type="InterPro" id="IPR029787">
    <property type="entry name" value="Nucleotide_cyclase"/>
</dbReference>
<accession>A0ABZ0JVC7</accession>
<dbReference type="InterPro" id="IPR050469">
    <property type="entry name" value="Diguanylate_Cyclase"/>
</dbReference>
<evidence type="ECO:0000256" key="1">
    <source>
        <dbReference type="ARBA" id="ARBA00012528"/>
    </source>
</evidence>
<dbReference type="SUPFAM" id="SSF55073">
    <property type="entry name" value="Nucleotide cyclase"/>
    <property type="match status" value="1"/>
</dbReference>
<evidence type="ECO:0000313" key="6">
    <source>
        <dbReference type="Proteomes" id="UP001529491"/>
    </source>
</evidence>
<dbReference type="CDD" id="cd01949">
    <property type="entry name" value="GGDEF"/>
    <property type="match status" value="1"/>
</dbReference>
<evidence type="ECO:0000259" key="4">
    <source>
        <dbReference type="PROSITE" id="PS50887"/>
    </source>
</evidence>
<dbReference type="InterPro" id="IPR000160">
    <property type="entry name" value="GGDEF_dom"/>
</dbReference>
<comment type="catalytic activity">
    <reaction evidence="2">
        <text>2 GTP = 3',3'-c-di-GMP + 2 diphosphate</text>
        <dbReference type="Rhea" id="RHEA:24898"/>
        <dbReference type="ChEBI" id="CHEBI:33019"/>
        <dbReference type="ChEBI" id="CHEBI:37565"/>
        <dbReference type="ChEBI" id="CHEBI:58805"/>
        <dbReference type="EC" id="2.7.7.65"/>
    </reaction>
</comment>